<dbReference type="EMBL" id="JPKY01000086">
    <property type="protein sequence ID" value="KFH42753.1"/>
    <property type="molecule type" value="Genomic_DNA"/>
</dbReference>
<evidence type="ECO:0000256" key="4">
    <source>
        <dbReference type="PIRSR" id="PIRSR601461-2"/>
    </source>
</evidence>
<dbReference type="OrthoDB" id="771136at2759"/>
<evidence type="ECO:0000256" key="2">
    <source>
        <dbReference type="ARBA" id="ARBA00022750"/>
    </source>
</evidence>
<dbReference type="STRING" id="857340.A0A086T071"/>
<dbReference type="PROSITE" id="PS00141">
    <property type="entry name" value="ASP_PROTEASE"/>
    <property type="match status" value="1"/>
</dbReference>
<dbReference type="Pfam" id="PF00026">
    <property type="entry name" value="Asp"/>
    <property type="match status" value="1"/>
</dbReference>
<feature type="compositionally biased region" description="Acidic residues" evidence="6">
    <location>
        <begin position="461"/>
        <end position="470"/>
    </location>
</feature>
<feature type="domain" description="Peptidase A1" evidence="8">
    <location>
        <begin position="64"/>
        <end position="395"/>
    </location>
</feature>
<protein>
    <submittedName>
        <fullName evidence="9">Candidapepsin-like protein</fullName>
    </submittedName>
</protein>
<evidence type="ECO:0000256" key="3">
    <source>
        <dbReference type="PIRSR" id="PIRSR601461-1"/>
    </source>
</evidence>
<dbReference type="InterPro" id="IPR033121">
    <property type="entry name" value="PEPTIDASE_A1"/>
</dbReference>
<keyword evidence="7" id="KW-0732">Signal</keyword>
<dbReference type="GO" id="GO:0006508">
    <property type="term" value="P:proteolysis"/>
    <property type="evidence" value="ECO:0007669"/>
    <property type="project" value="UniProtKB-KW"/>
</dbReference>
<dbReference type="PANTHER" id="PTHR47966">
    <property type="entry name" value="BETA-SITE APP-CLEAVING ENZYME, ISOFORM A-RELATED"/>
    <property type="match status" value="1"/>
</dbReference>
<dbReference type="MEROPS" id="A01.082"/>
<evidence type="ECO:0000256" key="6">
    <source>
        <dbReference type="SAM" id="MobiDB-lite"/>
    </source>
</evidence>
<keyword evidence="5" id="KW-0645">Protease</keyword>
<keyword evidence="5" id="KW-0378">Hydrolase</keyword>
<dbReference type="GO" id="GO:0004190">
    <property type="term" value="F:aspartic-type endopeptidase activity"/>
    <property type="evidence" value="ECO:0007669"/>
    <property type="project" value="UniProtKB-KW"/>
</dbReference>
<dbReference type="PRINTS" id="PR00792">
    <property type="entry name" value="PEPSIN"/>
</dbReference>
<keyword evidence="4" id="KW-1015">Disulfide bond</keyword>
<feature type="disulfide bond" evidence="4">
    <location>
        <begin position="323"/>
        <end position="360"/>
    </location>
</feature>
<dbReference type="SUPFAM" id="SSF50630">
    <property type="entry name" value="Acid proteases"/>
    <property type="match status" value="1"/>
</dbReference>
<feature type="active site" evidence="3">
    <location>
        <position position="82"/>
    </location>
</feature>
<feature type="region of interest" description="Disordered" evidence="6">
    <location>
        <begin position="429"/>
        <end position="473"/>
    </location>
</feature>
<feature type="compositionally biased region" description="Basic and acidic residues" evidence="6">
    <location>
        <begin position="441"/>
        <end position="451"/>
    </location>
</feature>
<proteinExistence type="inferred from homology"/>
<evidence type="ECO:0000256" key="5">
    <source>
        <dbReference type="RuleBase" id="RU000454"/>
    </source>
</evidence>
<reference evidence="10" key="1">
    <citation type="journal article" date="2014" name="Genome Announc.">
        <title>Genome sequence and annotation of Acremonium chrysogenum, producer of the beta-lactam antibiotic cephalosporin C.</title>
        <authorList>
            <person name="Terfehr D."/>
            <person name="Dahlmann T.A."/>
            <person name="Specht T."/>
            <person name="Zadra I."/>
            <person name="Kuernsteiner H."/>
            <person name="Kueck U."/>
        </authorList>
    </citation>
    <scope>NUCLEOTIDE SEQUENCE [LARGE SCALE GENOMIC DNA]</scope>
    <source>
        <strain evidence="10">ATCC 11550 / CBS 779.69 / DSM 880 / IAM 14645 / JCM 23072 / IMI 49137</strain>
    </source>
</reference>
<feature type="signal peptide" evidence="7">
    <location>
        <begin position="1"/>
        <end position="22"/>
    </location>
</feature>
<accession>A0A086T071</accession>
<sequence length="495" mass="52691">MRSPALTTLLTLPLLASNAVEAARFPRAVKGNGFLKVSVGTVDRPHKVKRDAIDTVLDNREFFYATDIEFGTPPQTITVLVDTGSDELWINPDCRTAATVDQVEECGTYGFYDPDKSETPPIGPFGGNEINYGDSSRPSTHTSVNFVYYTDTIALGDATILNQTFGVATESEGQTQGIFGLAPDFGAGFDGESPYPLVLQSMFDQGIIDTRLFALDLRHSEAETGALIYGGIDRNKFIGGLETIPIVRGIRGEPRLGVNLDSIGLTLEDDEEGPRAYDLRGDDRNVHLDSGTTFTLLQEQVAMPLLEALNATEGPDGAYYVPCSQRERGGSVDFGFGEGSVTVRVPFSDFIVDLGDPDICLVGVMITGDQQILGDTVLRAGYFVFDWDNEAVHMAQAANCGDDDIVAVGSGGDALADITGNCDADDALFTGGPLPTATRGSGEDRGDERGGAESTQTADSDSNDDDEDDAAVPGQRMSVLLLTVGALAGGLYNSW</sequence>
<feature type="active site" evidence="3">
    <location>
        <position position="289"/>
    </location>
</feature>
<dbReference type="PANTHER" id="PTHR47966:SF65">
    <property type="entry name" value="ASPARTIC-TYPE ENDOPEPTIDASE"/>
    <property type="match status" value="1"/>
</dbReference>
<dbReference type="Gene3D" id="2.40.70.10">
    <property type="entry name" value="Acid Proteases"/>
    <property type="match status" value="2"/>
</dbReference>
<keyword evidence="10" id="KW-1185">Reference proteome</keyword>
<name>A0A086T071_HAPC1</name>
<gene>
    <name evidence="9" type="ORF">ACRE_065150</name>
</gene>
<dbReference type="InterPro" id="IPR021109">
    <property type="entry name" value="Peptidase_aspartic_dom_sf"/>
</dbReference>
<evidence type="ECO:0000313" key="10">
    <source>
        <dbReference type="Proteomes" id="UP000029964"/>
    </source>
</evidence>
<feature type="chain" id="PRO_5001815281" evidence="7">
    <location>
        <begin position="23"/>
        <end position="495"/>
    </location>
</feature>
<dbReference type="HOGENOM" id="CLU_013253_9_4_1"/>
<keyword evidence="2 5" id="KW-0064">Aspartyl protease</keyword>
<dbReference type="PROSITE" id="PS51767">
    <property type="entry name" value="PEPTIDASE_A1"/>
    <property type="match status" value="1"/>
</dbReference>
<comment type="caution">
    <text evidence="9">The sequence shown here is derived from an EMBL/GenBank/DDBJ whole genome shotgun (WGS) entry which is preliminary data.</text>
</comment>
<evidence type="ECO:0000256" key="7">
    <source>
        <dbReference type="SAM" id="SignalP"/>
    </source>
</evidence>
<organism evidence="9 10">
    <name type="scientific">Hapsidospora chrysogenum (strain ATCC 11550 / CBS 779.69 / DSM 880 / IAM 14645 / JCM 23072 / IMI 49137)</name>
    <name type="common">Acremonium chrysogenum</name>
    <dbReference type="NCBI Taxonomy" id="857340"/>
    <lineage>
        <taxon>Eukaryota</taxon>
        <taxon>Fungi</taxon>
        <taxon>Dikarya</taxon>
        <taxon>Ascomycota</taxon>
        <taxon>Pezizomycotina</taxon>
        <taxon>Sordariomycetes</taxon>
        <taxon>Hypocreomycetidae</taxon>
        <taxon>Hypocreales</taxon>
        <taxon>Bionectriaceae</taxon>
        <taxon>Hapsidospora</taxon>
    </lineage>
</organism>
<evidence type="ECO:0000313" key="9">
    <source>
        <dbReference type="EMBL" id="KFH42753.1"/>
    </source>
</evidence>
<evidence type="ECO:0000256" key="1">
    <source>
        <dbReference type="ARBA" id="ARBA00007447"/>
    </source>
</evidence>
<evidence type="ECO:0000259" key="8">
    <source>
        <dbReference type="PROSITE" id="PS51767"/>
    </source>
</evidence>
<dbReference type="InterPro" id="IPR001461">
    <property type="entry name" value="Aspartic_peptidase_A1"/>
</dbReference>
<dbReference type="InterPro" id="IPR001969">
    <property type="entry name" value="Aspartic_peptidase_AS"/>
</dbReference>
<dbReference type="AlphaFoldDB" id="A0A086T071"/>
<comment type="similarity">
    <text evidence="1 5">Belongs to the peptidase A1 family.</text>
</comment>
<dbReference type="Proteomes" id="UP000029964">
    <property type="component" value="Unassembled WGS sequence"/>
</dbReference>